<dbReference type="EMBL" id="FAOZ01000016">
    <property type="protein sequence ID" value="CUU58031.1"/>
    <property type="molecule type" value="Genomic_DNA"/>
</dbReference>
<reference evidence="7" key="1">
    <citation type="submission" date="2015-11" db="EMBL/GenBank/DDBJ databases">
        <authorList>
            <person name="Varghese N."/>
        </authorList>
    </citation>
    <scope>NUCLEOTIDE SEQUENCE [LARGE SCALE GENOMIC DNA]</scope>
    <source>
        <strain evidence="7">DSM 45899</strain>
    </source>
</reference>
<feature type="domain" description="NADPH-dependent FMN reductase-like" evidence="5">
    <location>
        <begin position="17"/>
        <end position="177"/>
    </location>
</feature>
<dbReference type="Proteomes" id="UP000198802">
    <property type="component" value="Unassembled WGS sequence"/>
</dbReference>
<dbReference type="PANTHER" id="PTHR43408">
    <property type="entry name" value="FMN REDUCTASE (NADPH)"/>
    <property type="match status" value="1"/>
</dbReference>
<accession>A0A0S4QSE0</accession>
<evidence type="ECO:0000313" key="7">
    <source>
        <dbReference type="Proteomes" id="UP000198802"/>
    </source>
</evidence>
<evidence type="ECO:0000256" key="4">
    <source>
        <dbReference type="SAM" id="MobiDB-lite"/>
    </source>
</evidence>
<evidence type="ECO:0000256" key="2">
    <source>
        <dbReference type="ARBA" id="ARBA00022643"/>
    </source>
</evidence>
<evidence type="ECO:0000256" key="1">
    <source>
        <dbReference type="ARBA" id="ARBA00022630"/>
    </source>
</evidence>
<dbReference type="GO" id="GO:0016491">
    <property type="term" value="F:oxidoreductase activity"/>
    <property type="evidence" value="ECO:0007669"/>
    <property type="project" value="UniProtKB-KW"/>
</dbReference>
<gene>
    <name evidence="6" type="ORF">Ga0074812_11661</name>
</gene>
<dbReference type="InterPro" id="IPR005025">
    <property type="entry name" value="FMN_Rdtase-like_dom"/>
</dbReference>
<keyword evidence="3" id="KW-0560">Oxidoreductase</keyword>
<dbReference type="PANTHER" id="PTHR43408:SF1">
    <property type="entry name" value="FMN REDUCTASE (NADPH)"/>
    <property type="match status" value="1"/>
</dbReference>
<feature type="region of interest" description="Disordered" evidence="4">
    <location>
        <begin position="47"/>
        <end position="77"/>
    </location>
</feature>
<feature type="compositionally biased region" description="Gly residues" evidence="4">
    <location>
        <begin position="65"/>
        <end position="77"/>
    </location>
</feature>
<dbReference type="Gene3D" id="3.40.50.360">
    <property type="match status" value="1"/>
</dbReference>
<protein>
    <submittedName>
        <fullName evidence="6">FMN reductase</fullName>
    </submittedName>
</protein>
<keyword evidence="7" id="KW-1185">Reference proteome</keyword>
<organism evidence="6 7">
    <name type="scientific">Parafrankia irregularis</name>
    <dbReference type="NCBI Taxonomy" id="795642"/>
    <lineage>
        <taxon>Bacteria</taxon>
        <taxon>Bacillati</taxon>
        <taxon>Actinomycetota</taxon>
        <taxon>Actinomycetes</taxon>
        <taxon>Frankiales</taxon>
        <taxon>Frankiaceae</taxon>
        <taxon>Parafrankia</taxon>
    </lineage>
</organism>
<dbReference type="SUPFAM" id="SSF52218">
    <property type="entry name" value="Flavoproteins"/>
    <property type="match status" value="1"/>
</dbReference>
<name>A0A0S4QSE0_9ACTN</name>
<feature type="region of interest" description="Disordered" evidence="4">
    <location>
        <begin position="1"/>
        <end position="24"/>
    </location>
</feature>
<proteinExistence type="predicted"/>
<evidence type="ECO:0000259" key="5">
    <source>
        <dbReference type="Pfam" id="PF03358"/>
    </source>
</evidence>
<dbReference type="InterPro" id="IPR051814">
    <property type="entry name" value="NAD(P)H-dep_FMN_reductase"/>
</dbReference>
<dbReference type="RefSeq" id="WP_091280440.1">
    <property type="nucleotide sequence ID" value="NZ_FAOZ01000016.1"/>
</dbReference>
<sequence>MSAPPGPRGTLAPRPSLVVLDGSPQPASRTLTVARFLAHRLATSLPARPPAAFGPEGTAAAEGLGPPGTSGTSGAGSGTVELARLAGDLFTDTHGLVRARLAEVRDAEVLVVATPAYKGQYTGLLKAFLDLLPPGALAGTLVVPVVVANAPEHRVTTDVALRAVLAELGAALPVRSFTLVEAALGEVEAHGERWLSAHLRVLRAVLTALAPPTAPLNGSRPAA</sequence>
<keyword evidence="2" id="KW-0288">FMN</keyword>
<evidence type="ECO:0000313" key="6">
    <source>
        <dbReference type="EMBL" id="CUU58031.1"/>
    </source>
</evidence>
<dbReference type="Pfam" id="PF03358">
    <property type="entry name" value="FMN_red"/>
    <property type="match status" value="1"/>
</dbReference>
<keyword evidence="1" id="KW-0285">Flavoprotein</keyword>
<dbReference type="AlphaFoldDB" id="A0A0S4QSE0"/>
<evidence type="ECO:0000256" key="3">
    <source>
        <dbReference type="ARBA" id="ARBA00023002"/>
    </source>
</evidence>
<dbReference type="InterPro" id="IPR029039">
    <property type="entry name" value="Flavoprotein-like_sf"/>
</dbReference>